<accession>A0A9Q9BSF9</accession>
<organism evidence="2 3">
    <name type="scientific">Neoehrlichia mikurensis</name>
    <dbReference type="NCBI Taxonomy" id="89586"/>
    <lineage>
        <taxon>Bacteria</taxon>
        <taxon>Pseudomonadati</taxon>
        <taxon>Pseudomonadota</taxon>
        <taxon>Alphaproteobacteria</taxon>
        <taxon>Rickettsiales</taxon>
        <taxon>Anaplasmataceae</taxon>
        <taxon>Candidatus Neoehrlichia</taxon>
    </lineage>
</organism>
<keyword evidence="1" id="KW-0732">Signal</keyword>
<gene>
    <name evidence="2" type="ORF">LUA82_04700</name>
</gene>
<dbReference type="Proteomes" id="UP001059822">
    <property type="component" value="Chromosome"/>
</dbReference>
<protein>
    <recommendedName>
        <fullName evidence="4">Lipoprotein SmpA/OmlA domain-containing protein</fullName>
    </recommendedName>
</protein>
<sequence>MFRNLIILFIMVLSGCKSYVFYHGYPSSNVVLWKNIKIGDPSSEVVRVLGQPILKEGDVWFYISYKIYTRGAFAKKQYSSDLLKLTFNNDKVFKLEEMKVDKRELYEIYKKSSLVSGINDNFLRSIKVKLQSNDL</sequence>
<reference evidence="2" key="1">
    <citation type="journal article" date="2022" name="Microorganisms">
        <title>Assembly and Comparison of Ca. Neoehrlichia mikurensis Genomes.</title>
        <authorList>
            <person name="Azagi T."/>
            <person name="Dirks R.P."/>
            <person name="Yebra-Pimentel E.S."/>
            <person name="Schaap P.J."/>
            <person name="Koehorst J.J."/>
            <person name="Esser H.J."/>
            <person name="Sprong H."/>
        </authorList>
    </citation>
    <scope>NUCLEOTIDE SEQUENCE</scope>
    <source>
        <strain evidence="2">18-2837</strain>
    </source>
</reference>
<dbReference type="InterPro" id="IPR037873">
    <property type="entry name" value="BamE-like"/>
</dbReference>
<name>A0A9Q9BSF9_9RICK</name>
<dbReference type="AlphaFoldDB" id="A0A9Q9BSF9"/>
<evidence type="ECO:0008006" key="4">
    <source>
        <dbReference type="Google" id="ProtNLM"/>
    </source>
</evidence>
<proteinExistence type="predicted"/>
<dbReference type="Gene3D" id="3.30.1450.10">
    <property type="match status" value="1"/>
</dbReference>
<dbReference type="PROSITE" id="PS51257">
    <property type="entry name" value="PROKAR_LIPOPROTEIN"/>
    <property type="match status" value="1"/>
</dbReference>
<dbReference type="RefSeq" id="WP_254815616.1">
    <property type="nucleotide sequence ID" value="NZ_CP089286.1"/>
</dbReference>
<dbReference type="EMBL" id="CP089286">
    <property type="protein sequence ID" value="UTO55437.1"/>
    <property type="molecule type" value="Genomic_DNA"/>
</dbReference>
<evidence type="ECO:0000313" key="3">
    <source>
        <dbReference type="Proteomes" id="UP001059822"/>
    </source>
</evidence>
<evidence type="ECO:0000256" key="1">
    <source>
        <dbReference type="ARBA" id="ARBA00022729"/>
    </source>
</evidence>
<evidence type="ECO:0000313" key="2">
    <source>
        <dbReference type="EMBL" id="UTO55437.1"/>
    </source>
</evidence>